<dbReference type="Proteomes" id="UP000006461">
    <property type="component" value="Chromosome"/>
</dbReference>
<dbReference type="AlphaFoldDB" id="I4EQ45"/>
<protein>
    <submittedName>
        <fullName evidence="1">Uncharacterized protein</fullName>
    </submittedName>
</protein>
<reference evidence="1 2" key="1">
    <citation type="journal article" date="2012" name="J. Bacteriol.">
        <title>Genome Sequence of Radiation-Resistant Modestobacter marinus Strain BC501, a Representative Actinobacterium That Thrives on Calcareous Stone Surfaces.</title>
        <authorList>
            <person name="Normand P."/>
            <person name="Gury J."/>
            <person name="Pujic P."/>
            <person name="Chouaia B."/>
            <person name="Crotti E."/>
            <person name="Brusetti L."/>
            <person name="Daffonchio D."/>
            <person name="Vacherie B."/>
            <person name="Barbe V."/>
            <person name="Medigue C."/>
            <person name="Calteau A."/>
            <person name="Ghodhbane-Gtari F."/>
            <person name="Essoussi I."/>
            <person name="Nouioui I."/>
            <person name="Abbassi-Ghozzi I."/>
            <person name="Gtari M."/>
        </authorList>
    </citation>
    <scope>NUCLEOTIDE SEQUENCE [LARGE SCALE GENOMIC DNA]</scope>
    <source>
        <strain evidence="2">BC 501</strain>
    </source>
</reference>
<organism evidence="1 2">
    <name type="scientific">Modestobacter italicus (strain DSM 44449 / CECT 9708 / BC 501)</name>
    <dbReference type="NCBI Taxonomy" id="2732864"/>
    <lineage>
        <taxon>Bacteria</taxon>
        <taxon>Bacillati</taxon>
        <taxon>Actinomycetota</taxon>
        <taxon>Actinomycetes</taxon>
        <taxon>Geodermatophilales</taxon>
        <taxon>Geodermatophilaceae</taxon>
        <taxon>Modestobacter</taxon>
    </lineage>
</organism>
<name>I4EQ45_MODI5</name>
<dbReference type="EMBL" id="FO203431">
    <property type="protein sequence ID" value="CCH85508.1"/>
    <property type="molecule type" value="Genomic_DNA"/>
</dbReference>
<accession>I4EQ45</accession>
<evidence type="ECO:0000313" key="2">
    <source>
        <dbReference type="Proteomes" id="UP000006461"/>
    </source>
</evidence>
<gene>
    <name evidence="1" type="ordered locus">MODMU_0036</name>
</gene>
<dbReference type="KEGG" id="mmar:MODMU_0036"/>
<dbReference type="OrthoDB" id="3205593at2"/>
<evidence type="ECO:0000313" key="1">
    <source>
        <dbReference type="EMBL" id="CCH85508.1"/>
    </source>
</evidence>
<dbReference type="OMA" id="ISEERWD"/>
<proteinExistence type="predicted"/>
<dbReference type="HOGENOM" id="CLU_923816_0_0_11"/>
<dbReference type="eggNOG" id="ENOG5032UET">
    <property type="taxonomic scope" value="Bacteria"/>
</dbReference>
<sequence>MGSSVGVRLAAARLTELLGQPPYRRRWQPHSSVRRGELSRAAVAAVLDAHLVEAGEVGWDHQPRSLENRVGRALNGDRISDATLELFVAAFEMTREHADELRALVRGRPLRDRLVVADQLDGEEPLPPRTVRTLQVAEHHEIGSDRSPRQHVTRQLLEAVEPTDRHHYSFDTPHAAVTVLTGGAPLRAFRVTGTSLCAVEIALTEPLLPGQTAHLEYRTAFAYPGPPAPEFRKRVSSSMRHVALTLRFDPSCLPREVLCARWADIGSTEPVHAVPVQLVGGQASQEVVPDSDCVIGWRWTW</sequence>
<keyword evidence="2" id="KW-1185">Reference proteome</keyword>